<dbReference type="EMBL" id="CADEAL010003668">
    <property type="protein sequence ID" value="CAB1445439.1"/>
    <property type="molecule type" value="Genomic_DNA"/>
</dbReference>
<comment type="caution">
    <text evidence="1">The sequence shown here is derived from an EMBL/GenBank/DDBJ whole genome shotgun (WGS) entry which is preliminary data.</text>
</comment>
<evidence type="ECO:0000313" key="1">
    <source>
        <dbReference type="EMBL" id="CAB1445439.1"/>
    </source>
</evidence>
<keyword evidence="2" id="KW-1185">Reference proteome</keyword>
<reference evidence="1" key="1">
    <citation type="submission" date="2020-03" db="EMBL/GenBank/DDBJ databases">
        <authorList>
            <person name="Weist P."/>
        </authorList>
    </citation>
    <scope>NUCLEOTIDE SEQUENCE</scope>
</reference>
<name>A0A9N7Z0M5_PLEPL</name>
<dbReference type="AlphaFoldDB" id="A0A9N7Z0M5"/>
<accession>A0A9N7Z0M5</accession>
<organism evidence="1 2">
    <name type="scientific">Pleuronectes platessa</name>
    <name type="common">European plaice</name>
    <dbReference type="NCBI Taxonomy" id="8262"/>
    <lineage>
        <taxon>Eukaryota</taxon>
        <taxon>Metazoa</taxon>
        <taxon>Chordata</taxon>
        <taxon>Craniata</taxon>
        <taxon>Vertebrata</taxon>
        <taxon>Euteleostomi</taxon>
        <taxon>Actinopterygii</taxon>
        <taxon>Neopterygii</taxon>
        <taxon>Teleostei</taxon>
        <taxon>Neoteleostei</taxon>
        <taxon>Acanthomorphata</taxon>
        <taxon>Carangaria</taxon>
        <taxon>Pleuronectiformes</taxon>
        <taxon>Pleuronectoidei</taxon>
        <taxon>Pleuronectidae</taxon>
        <taxon>Pleuronectes</taxon>
    </lineage>
</organism>
<sequence>MSPSPKTSRGLAYSTGYKSHLLRVCGWDTGRTPSPSAMNAITASVKHNRPKPLTTAAVRRDSIDKGRQNRGIKHQVLALGVLSVCPACVPFVPIRVPWRLTLYIDTSEALASAFNGGEACFIVQQCK</sequence>
<gene>
    <name evidence="1" type="ORF">PLEPLA_LOCUS33170</name>
</gene>
<evidence type="ECO:0000313" key="2">
    <source>
        <dbReference type="Proteomes" id="UP001153269"/>
    </source>
</evidence>
<proteinExistence type="predicted"/>
<dbReference type="Proteomes" id="UP001153269">
    <property type="component" value="Unassembled WGS sequence"/>
</dbReference>
<protein>
    <submittedName>
        <fullName evidence="1">Uncharacterized protein</fullName>
    </submittedName>
</protein>